<organism evidence="2 3">
    <name type="scientific">Rhizoctonia solani AG-3 Rhs1AP</name>
    <dbReference type="NCBI Taxonomy" id="1086054"/>
    <lineage>
        <taxon>Eukaryota</taxon>
        <taxon>Fungi</taxon>
        <taxon>Dikarya</taxon>
        <taxon>Basidiomycota</taxon>
        <taxon>Agaricomycotina</taxon>
        <taxon>Agaricomycetes</taxon>
        <taxon>Cantharellales</taxon>
        <taxon>Ceratobasidiaceae</taxon>
        <taxon>Rhizoctonia</taxon>
    </lineage>
</organism>
<evidence type="ECO:0000313" key="3">
    <source>
        <dbReference type="Proteomes" id="UP000030108"/>
    </source>
</evidence>
<evidence type="ECO:0008006" key="4">
    <source>
        <dbReference type="Google" id="ProtNLM"/>
    </source>
</evidence>
<name>X8IZM2_9AGAM</name>
<feature type="region of interest" description="Disordered" evidence="1">
    <location>
        <begin position="1"/>
        <end position="25"/>
    </location>
</feature>
<feature type="compositionally biased region" description="Polar residues" evidence="1">
    <location>
        <begin position="1"/>
        <end position="11"/>
    </location>
</feature>
<evidence type="ECO:0000256" key="1">
    <source>
        <dbReference type="SAM" id="MobiDB-lite"/>
    </source>
</evidence>
<evidence type="ECO:0000313" key="2">
    <source>
        <dbReference type="EMBL" id="EUC55127.1"/>
    </source>
</evidence>
<reference evidence="3" key="1">
    <citation type="journal article" date="2014" name="Genome Announc.">
        <title>Draft genome sequence of the plant-pathogenic soil fungus Rhizoctonia solani anastomosis group 3 strain Rhs1AP.</title>
        <authorList>
            <person name="Cubeta M.A."/>
            <person name="Thomas E."/>
            <person name="Dean R.A."/>
            <person name="Jabaji S."/>
            <person name="Neate S.M."/>
            <person name="Tavantzis S."/>
            <person name="Toda T."/>
            <person name="Vilgalys R."/>
            <person name="Bharathan N."/>
            <person name="Fedorova-Abrams N."/>
            <person name="Pakala S.B."/>
            <person name="Pakala S.M."/>
            <person name="Zafar N."/>
            <person name="Joardar V."/>
            <person name="Losada L."/>
            <person name="Nierman W.C."/>
        </authorList>
    </citation>
    <scope>NUCLEOTIDE SEQUENCE [LARGE SCALE GENOMIC DNA]</scope>
    <source>
        <strain evidence="3">AG-3</strain>
    </source>
</reference>
<protein>
    <recommendedName>
        <fullName evidence="4">Ubiquitin-like domain-containing protein</fullName>
    </recommendedName>
</protein>
<dbReference type="Proteomes" id="UP000030108">
    <property type="component" value="Unassembled WGS sequence"/>
</dbReference>
<dbReference type="EMBL" id="JATN01000322">
    <property type="protein sequence ID" value="EUC55127.1"/>
    <property type="molecule type" value="Genomic_DNA"/>
</dbReference>
<feature type="non-terminal residue" evidence="2">
    <location>
        <position position="200"/>
    </location>
</feature>
<gene>
    <name evidence="2" type="ORF">RSOL_092840</name>
</gene>
<comment type="caution">
    <text evidence="2">The sequence shown here is derived from an EMBL/GenBank/DDBJ whole genome shotgun (WGS) entry which is preliminary data.</text>
</comment>
<dbReference type="InterPro" id="IPR029071">
    <property type="entry name" value="Ubiquitin-like_domsf"/>
</dbReference>
<accession>X8IZM2</accession>
<dbReference type="SUPFAM" id="SSF54236">
    <property type="entry name" value="Ubiquitin-like"/>
    <property type="match status" value="1"/>
</dbReference>
<sequence>MSTDNKSSQPSVKRPRSDSPESEQAIENKSSLLAVEYSGRKIVILRSANYANTIASIKKAFSQLRNVSDQQIQLFVKLEQLDDLAQVVEDLWDELVPSLPLVRVVMTTLPTPSTNSPPNNRIEIKVRTGTGVVQSFNASSTCTVFWLKLAVYERMFASEHEAMFCLTHKLYYKGSLMDNFDTLSRWVKDGDELELRKRTV</sequence>
<dbReference type="AlphaFoldDB" id="X8IZM2"/>
<proteinExistence type="predicted"/>